<reference evidence="1" key="1">
    <citation type="submission" date="2018-02" db="EMBL/GenBank/DDBJ databases">
        <title>Rhizophora mucronata_Transcriptome.</title>
        <authorList>
            <person name="Meera S.P."/>
            <person name="Sreeshan A."/>
            <person name="Augustine A."/>
        </authorList>
    </citation>
    <scope>NUCLEOTIDE SEQUENCE</scope>
    <source>
        <tissue evidence="1">Leaf</tissue>
    </source>
</reference>
<dbReference type="EMBL" id="GGEC01048573">
    <property type="protein sequence ID" value="MBX29057.1"/>
    <property type="molecule type" value="Transcribed_RNA"/>
</dbReference>
<accession>A0A2P2MFT7</accession>
<protein>
    <submittedName>
        <fullName evidence="1">Uncharacterized protein</fullName>
    </submittedName>
</protein>
<evidence type="ECO:0000313" key="1">
    <source>
        <dbReference type="EMBL" id="MBX29057.1"/>
    </source>
</evidence>
<sequence length="46" mass="5081">MAGIHNRKGMKPLKMGSTIIKGQLNEEHNPGSDSSMYLTIYCFPIA</sequence>
<organism evidence="1">
    <name type="scientific">Rhizophora mucronata</name>
    <name type="common">Asiatic mangrove</name>
    <dbReference type="NCBI Taxonomy" id="61149"/>
    <lineage>
        <taxon>Eukaryota</taxon>
        <taxon>Viridiplantae</taxon>
        <taxon>Streptophyta</taxon>
        <taxon>Embryophyta</taxon>
        <taxon>Tracheophyta</taxon>
        <taxon>Spermatophyta</taxon>
        <taxon>Magnoliopsida</taxon>
        <taxon>eudicotyledons</taxon>
        <taxon>Gunneridae</taxon>
        <taxon>Pentapetalae</taxon>
        <taxon>rosids</taxon>
        <taxon>fabids</taxon>
        <taxon>Malpighiales</taxon>
        <taxon>Rhizophoraceae</taxon>
        <taxon>Rhizophora</taxon>
    </lineage>
</organism>
<dbReference type="AlphaFoldDB" id="A0A2P2MFT7"/>
<proteinExistence type="predicted"/>
<name>A0A2P2MFT7_RHIMU</name>